<keyword evidence="2 5" id="KW-0808">Transferase</keyword>
<comment type="catalytic activity">
    <reaction evidence="5">
        <text>UDP-N-acetyl-alpha-D-mannosamine + N-acetyl-alpha-D-glucosaminyl-di-trans,octa-cis-undecaprenyl diphosphate = N-acetyl-beta-D-mannosaminyl-(1-&gt;4)-N-acetyl-alpha-D-glucosaminyl di-trans,octa-cis-undecaprenyl diphosphate + UDP + H(+)</text>
        <dbReference type="Rhea" id="RHEA:16053"/>
        <dbReference type="ChEBI" id="CHEBI:15378"/>
        <dbReference type="ChEBI" id="CHEBI:58223"/>
        <dbReference type="ChEBI" id="CHEBI:62959"/>
        <dbReference type="ChEBI" id="CHEBI:68623"/>
        <dbReference type="ChEBI" id="CHEBI:132210"/>
        <dbReference type="EC" id="2.4.1.187"/>
    </reaction>
</comment>
<protein>
    <recommendedName>
        <fullName evidence="5">N-acetylglucosaminyldiphosphoundecaprenol N-acetyl-beta-D-mannosaminyltransferase</fullName>
        <ecNumber evidence="5">2.4.1.187</ecNumber>
    </recommendedName>
    <alternativeName>
        <fullName evidence="5">N-acetylmannosaminyltransferase</fullName>
    </alternativeName>
    <alternativeName>
        <fullName evidence="5">UDP-N-acetylmannosamine transferase</fullName>
    </alternativeName>
    <alternativeName>
        <fullName evidence="5">UDP-N-acetylmannosamine:N-acetylglucosaminyl pyrophosphorylundecaprenol N-acetylmannosaminyltransferase</fullName>
    </alternativeName>
</protein>
<dbReference type="PANTHER" id="PTHR34136:SF1">
    <property type="entry name" value="UDP-N-ACETYL-D-MANNOSAMINURONIC ACID TRANSFERASE"/>
    <property type="match status" value="1"/>
</dbReference>
<dbReference type="InterPro" id="IPR004629">
    <property type="entry name" value="WecG_TagA_CpsF"/>
</dbReference>
<dbReference type="EC" id="2.4.1.187" evidence="5"/>
<organism evidence="6 7">
    <name type="scientific">Salimicrobium album</name>
    <dbReference type="NCBI Taxonomy" id="50717"/>
    <lineage>
        <taxon>Bacteria</taxon>
        <taxon>Bacillati</taxon>
        <taxon>Bacillota</taxon>
        <taxon>Bacilli</taxon>
        <taxon>Bacillales</taxon>
        <taxon>Bacillaceae</taxon>
        <taxon>Salimicrobium</taxon>
    </lineage>
</organism>
<keyword evidence="4 5" id="KW-0961">Cell wall biogenesis/degradation</keyword>
<evidence type="ECO:0000313" key="7">
    <source>
        <dbReference type="Proteomes" id="UP000198647"/>
    </source>
</evidence>
<comment type="function">
    <text evidence="5">Catalyzes the conversion of GlcNAc-PP-undecaprenol into ManNAc-GlcNAc-PP-undecaprenol, the first committed lipid intermediate in the de novo synthesis of teichoic acid.</text>
</comment>
<comment type="similarity">
    <text evidence="5">Belongs to the glycosyltransferase 26 family. TagA/TarA subfamily.</text>
</comment>
<name>A0A1H3EU66_9BACI</name>
<comment type="pathway">
    <text evidence="5">Cell wall biogenesis; teichoic acid biosynthesis.</text>
</comment>
<dbReference type="PANTHER" id="PTHR34136">
    <property type="match status" value="1"/>
</dbReference>
<dbReference type="Pfam" id="PF03808">
    <property type="entry name" value="Glyco_tran_WecG"/>
    <property type="match status" value="1"/>
</dbReference>
<evidence type="ECO:0000256" key="4">
    <source>
        <dbReference type="ARBA" id="ARBA00023316"/>
    </source>
</evidence>
<evidence type="ECO:0000313" key="6">
    <source>
        <dbReference type="EMBL" id="SDX82150.1"/>
    </source>
</evidence>
<evidence type="ECO:0000256" key="3">
    <source>
        <dbReference type="ARBA" id="ARBA00022944"/>
    </source>
</evidence>
<evidence type="ECO:0000256" key="1">
    <source>
        <dbReference type="ARBA" id="ARBA00022676"/>
    </source>
</evidence>
<keyword evidence="1 5" id="KW-0328">Glycosyltransferase</keyword>
<dbReference type="EMBL" id="FNOS01000003">
    <property type="protein sequence ID" value="SDX82150.1"/>
    <property type="molecule type" value="Genomic_DNA"/>
</dbReference>
<reference evidence="6 7" key="1">
    <citation type="submission" date="2016-10" db="EMBL/GenBank/DDBJ databases">
        <authorList>
            <person name="Varghese N."/>
            <person name="Submissions S."/>
        </authorList>
    </citation>
    <scope>NUCLEOTIDE SEQUENCE [LARGE SCALE GENOMIC DNA]</scope>
    <source>
        <strain evidence="6 7">DSM 20748</strain>
    </source>
</reference>
<proteinExistence type="inferred from homology"/>
<dbReference type="NCBIfam" id="TIGR00696">
    <property type="entry name" value="wecG_tagA_cpsF"/>
    <property type="match status" value="1"/>
</dbReference>
<sequence>MMKETFLGVDVAPVTYKRVISEISRNIVSGEQSTIVAVNPEKVMEACKDENVRELINSSTLQIPDGIGIVWASKWRGGKISERVTGIDMMSYLLHFAEQKNLRVFLYGAEEDVVSKARDNIEKHHPDITVAGYENGFDGDEDQVVQQIQDCQADVLFVALGSPKQELWIRRNKEKLGVKVFQGVGGSFDVWAGKEKKAPKLYRDLNVEWLYRLVSDPKRIKRQLALPKFAFCVLTKSL</sequence>
<keyword evidence="7" id="KW-1185">Reference proteome</keyword>
<comment type="caution">
    <text evidence="6">The sequence shown here is derived from an EMBL/GenBank/DDBJ whole genome shotgun (WGS) entry which is preliminary data.</text>
</comment>
<evidence type="ECO:0000256" key="2">
    <source>
        <dbReference type="ARBA" id="ARBA00022679"/>
    </source>
</evidence>
<dbReference type="RefSeq" id="WP_076571604.1">
    <property type="nucleotide sequence ID" value="NZ_FNOS01000003.1"/>
</dbReference>
<dbReference type="Proteomes" id="UP000198647">
    <property type="component" value="Unassembled WGS sequence"/>
</dbReference>
<evidence type="ECO:0000256" key="5">
    <source>
        <dbReference type="HAMAP-Rule" id="MF_02070"/>
    </source>
</evidence>
<dbReference type="CDD" id="cd06533">
    <property type="entry name" value="Glyco_transf_WecG_TagA"/>
    <property type="match status" value="1"/>
</dbReference>
<dbReference type="InterPro" id="IPR034714">
    <property type="entry name" value="TagA_TarA"/>
</dbReference>
<gene>
    <name evidence="6" type="ORF">SAMN04488081_1384</name>
</gene>
<dbReference type="HAMAP" id="MF_02070">
    <property type="entry name" value="TagA_TarA"/>
    <property type="match status" value="1"/>
</dbReference>
<keyword evidence="3 5" id="KW-0777">Teichoic acid biosynthesis</keyword>
<accession>A0A1H3EU66</accession>